<evidence type="ECO:0000256" key="1">
    <source>
        <dbReference type="ARBA" id="ARBA00010928"/>
    </source>
</evidence>
<dbReference type="InterPro" id="IPR036291">
    <property type="entry name" value="NAD(P)-bd_dom_sf"/>
</dbReference>
<dbReference type="InterPro" id="IPR000683">
    <property type="entry name" value="Gfo/Idh/MocA-like_OxRdtase_N"/>
</dbReference>
<dbReference type="Gene3D" id="3.40.50.720">
    <property type="entry name" value="NAD(P)-binding Rossmann-like Domain"/>
    <property type="match status" value="1"/>
</dbReference>
<proteinExistence type="inferred from homology"/>
<name>A0ABQ4CX49_9ACTN</name>
<dbReference type="InterPro" id="IPR055170">
    <property type="entry name" value="GFO_IDH_MocA-like_dom"/>
</dbReference>
<reference evidence="5 6" key="1">
    <citation type="submission" date="2021-01" db="EMBL/GenBank/DDBJ databases">
        <title>Whole genome shotgun sequence of Asanoa siamensis NBRC 107932.</title>
        <authorList>
            <person name="Komaki H."/>
            <person name="Tamura T."/>
        </authorList>
    </citation>
    <scope>NUCLEOTIDE SEQUENCE [LARGE SCALE GENOMIC DNA]</scope>
    <source>
        <strain evidence="5 6">NBRC 107932</strain>
    </source>
</reference>
<dbReference type="Proteomes" id="UP000604117">
    <property type="component" value="Unassembled WGS sequence"/>
</dbReference>
<comment type="similarity">
    <text evidence="1">Belongs to the Gfo/Idh/MocA family.</text>
</comment>
<dbReference type="RefSeq" id="WP_203716707.1">
    <property type="nucleotide sequence ID" value="NZ_BONE01000049.1"/>
</dbReference>
<evidence type="ECO:0000259" key="3">
    <source>
        <dbReference type="Pfam" id="PF02894"/>
    </source>
</evidence>
<organism evidence="5 6">
    <name type="scientific">Asanoa siamensis</name>
    <dbReference type="NCBI Taxonomy" id="926357"/>
    <lineage>
        <taxon>Bacteria</taxon>
        <taxon>Bacillati</taxon>
        <taxon>Actinomycetota</taxon>
        <taxon>Actinomycetes</taxon>
        <taxon>Micromonosporales</taxon>
        <taxon>Micromonosporaceae</taxon>
        <taxon>Asanoa</taxon>
    </lineage>
</organism>
<dbReference type="Pfam" id="PF22725">
    <property type="entry name" value="GFO_IDH_MocA_C3"/>
    <property type="match status" value="1"/>
</dbReference>
<keyword evidence="6" id="KW-1185">Reference proteome</keyword>
<protein>
    <submittedName>
        <fullName evidence="5">Dehydrogenase</fullName>
    </submittedName>
</protein>
<feature type="domain" description="Gfo/Idh/MocA-like oxidoreductase N-terminal" evidence="2">
    <location>
        <begin position="2"/>
        <end position="117"/>
    </location>
</feature>
<dbReference type="SUPFAM" id="SSF51735">
    <property type="entry name" value="NAD(P)-binding Rossmann-fold domains"/>
    <property type="match status" value="1"/>
</dbReference>
<dbReference type="Gene3D" id="3.30.360.10">
    <property type="entry name" value="Dihydrodipicolinate Reductase, domain 2"/>
    <property type="match status" value="1"/>
</dbReference>
<feature type="domain" description="GFO/IDH/MocA-like oxidoreductase" evidence="4">
    <location>
        <begin position="129"/>
        <end position="241"/>
    </location>
</feature>
<dbReference type="PANTHER" id="PTHR43249">
    <property type="entry name" value="UDP-N-ACETYL-2-AMINO-2-DEOXY-D-GLUCURONATE OXIDASE"/>
    <property type="match status" value="1"/>
</dbReference>
<comment type="caution">
    <text evidence="5">The sequence shown here is derived from an EMBL/GenBank/DDBJ whole genome shotgun (WGS) entry which is preliminary data.</text>
</comment>
<gene>
    <name evidence="5" type="ORF">Asi02nite_53850</name>
</gene>
<accession>A0ABQ4CX49</accession>
<dbReference type="SUPFAM" id="SSF55347">
    <property type="entry name" value="Glyceraldehyde-3-phosphate dehydrogenase-like, C-terminal domain"/>
    <property type="match status" value="1"/>
</dbReference>
<dbReference type="InterPro" id="IPR052515">
    <property type="entry name" value="Gfo/Idh/MocA_Oxidoreductase"/>
</dbReference>
<dbReference type="InterPro" id="IPR004104">
    <property type="entry name" value="Gfo/Idh/MocA-like_OxRdtase_C"/>
</dbReference>
<dbReference type="EMBL" id="BONE01000049">
    <property type="protein sequence ID" value="GIF75867.1"/>
    <property type="molecule type" value="Genomic_DNA"/>
</dbReference>
<evidence type="ECO:0000259" key="4">
    <source>
        <dbReference type="Pfam" id="PF22725"/>
    </source>
</evidence>
<dbReference type="Pfam" id="PF02894">
    <property type="entry name" value="GFO_IDH_MocA_C"/>
    <property type="match status" value="1"/>
</dbReference>
<sequence>MRLGIVGCGKIARNHVRALRGIPGVEVAAVADVDVVRAAAFAREHGVPRAYGDVDDMLAGGLDAVTVCTPHGVHEANVLAAARHRTHVLCEKPVALTVAGARRMVAATSAAGVRFGVLFQRRFWPAAARIRAALDAGRLGTPIAGGVVARFNRDADYYAEPWRGRWSTEGGGVLMTQAIHHVDLLQWYMGPARRVIGRCATLALRDVIEVEDTAGAIVEFASGGIATIHAGTTFRPGLGAQVWVTDAAGRSAGLSEFPEGVAFTDLSTVGGERTLAAGRPGPAMSDLPLAEIHDHLAPHHATQIEDFVSALRDDREPAVTGGDAVRSLEIVEAVYPSSRTGTWVDIADDRETP</sequence>
<feature type="domain" description="Gfo/Idh/MocA-like oxidoreductase C-terminal" evidence="3">
    <location>
        <begin position="299"/>
        <end position="346"/>
    </location>
</feature>
<evidence type="ECO:0000259" key="2">
    <source>
        <dbReference type="Pfam" id="PF01408"/>
    </source>
</evidence>
<evidence type="ECO:0000313" key="6">
    <source>
        <dbReference type="Proteomes" id="UP000604117"/>
    </source>
</evidence>
<evidence type="ECO:0000313" key="5">
    <source>
        <dbReference type="EMBL" id="GIF75867.1"/>
    </source>
</evidence>
<dbReference type="PANTHER" id="PTHR43249:SF1">
    <property type="entry name" value="D-GLUCOSIDE 3-DEHYDROGENASE"/>
    <property type="match status" value="1"/>
</dbReference>
<dbReference type="Pfam" id="PF01408">
    <property type="entry name" value="GFO_IDH_MocA"/>
    <property type="match status" value="1"/>
</dbReference>